<dbReference type="AlphaFoldDB" id="V6SEV7"/>
<protein>
    <submittedName>
        <fullName evidence="3">Peptidase S41</fullName>
    </submittedName>
</protein>
<evidence type="ECO:0000259" key="2">
    <source>
        <dbReference type="Pfam" id="PF03572"/>
    </source>
</evidence>
<accession>V6SEV7</accession>
<dbReference type="Pfam" id="PF03572">
    <property type="entry name" value="Peptidase_S41"/>
    <property type="match status" value="1"/>
</dbReference>
<dbReference type="PANTHER" id="PTHR32060">
    <property type="entry name" value="TAIL-SPECIFIC PROTEASE"/>
    <property type="match status" value="1"/>
</dbReference>
<dbReference type="STRING" id="1107311.Q767_03405"/>
<feature type="region of interest" description="Disordered" evidence="1">
    <location>
        <begin position="231"/>
        <end position="256"/>
    </location>
</feature>
<name>V6SEV7_9FLAO</name>
<dbReference type="RefSeq" id="WP_023572388.1">
    <property type="nucleotide sequence ID" value="NZ_AVCS01000004.1"/>
</dbReference>
<dbReference type="GO" id="GO:0006508">
    <property type="term" value="P:proteolysis"/>
    <property type="evidence" value="ECO:0007669"/>
    <property type="project" value="InterPro"/>
</dbReference>
<comment type="caution">
    <text evidence="3">The sequence shown here is derived from an EMBL/GenBank/DDBJ whole genome shotgun (WGS) entry which is preliminary data.</text>
</comment>
<dbReference type="eggNOG" id="COG0793">
    <property type="taxonomic scope" value="Bacteria"/>
</dbReference>
<dbReference type="GO" id="GO:0004175">
    <property type="term" value="F:endopeptidase activity"/>
    <property type="evidence" value="ECO:0007669"/>
    <property type="project" value="TreeGrafter"/>
</dbReference>
<dbReference type="InterPro" id="IPR029045">
    <property type="entry name" value="ClpP/crotonase-like_dom_sf"/>
</dbReference>
<reference evidence="4" key="1">
    <citation type="submission" date="2013-09" db="EMBL/GenBank/DDBJ databases">
        <authorList>
            <person name="Zeng Z."/>
            <person name="Chen C."/>
        </authorList>
    </citation>
    <scope>NUCLEOTIDE SEQUENCE [LARGE SCALE GENOMIC DNA]</scope>
    <source>
        <strain evidence="4">DK69</strain>
    </source>
</reference>
<reference evidence="3 4" key="2">
    <citation type="journal article" date="2015" name="Stand. Genomic Sci.">
        <title>High quality draft genomic sequence of Flavobacterium enshiense DK69(T) and comparison among Flavobacterium genomes.</title>
        <authorList>
            <person name="Zeng Z."/>
            <person name="Chen C."/>
            <person name="Du H."/>
            <person name="Wang G."/>
            <person name="Li M."/>
        </authorList>
    </citation>
    <scope>NUCLEOTIDE SEQUENCE [LARGE SCALE GENOMIC DNA]</scope>
    <source>
        <strain evidence="3 4">DK69</strain>
    </source>
</reference>
<feature type="domain" description="Tail specific protease" evidence="2">
    <location>
        <begin position="275"/>
        <end position="444"/>
    </location>
</feature>
<dbReference type="OrthoDB" id="5480566at2"/>
<dbReference type="SUPFAM" id="SSF52096">
    <property type="entry name" value="ClpP/crotonase"/>
    <property type="match status" value="1"/>
</dbReference>
<gene>
    <name evidence="3" type="ORF">Q767_03405</name>
</gene>
<dbReference type="GO" id="GO:0008236">
    <property type="term" value="F:serine-type peptidase activity"/>
    <property type="evidence" value="ECO:0007669"/>
    <property type="project" value="InterPro"/>
</dbReference>
<dbReference type="Proteomes" id="UP000030149">
    <property type="component" value="Unassembled WGS sequence"/>
</dbReference>
<dbReference type="PANTHER" id="PTHR32060:SF22">
    <property type="entry name" value="CARBOXYL-TERMINAL-PROCESSING PEPTIDASE 3, CHLOROPLASTIC"/>
    <property type="match status" value="1"/>
</dbReference>
<dbReference type="PROSITE" id="PS51257">
    <property type="entry name" value="PROKAR_LIPOPROTEIN"/>
    <property type="match status" value="1"/>
</dbReference>
<evidence type="ECO:0000313" key="3">
    <source>
        <dbReference type="EMBL" id="KGO96765.1"/>
    </source>
</evidence>
<dbReference type="EMBL" id="JRLZ01000003">
    <property type="protein sequence ID" value="KGO96765.1"/>
    <property type="molecule type" value="Genomic_DNA"/>
</dbReference>
<evidence type="ECO:0000313" key="4">
    <source>
        <dbReference type="Proteomes" id="UP000030149"/>
    </source>
</evidence>
<keyword evidence="4" id="KW-1185">Reference proteome</keyword>
<dbReference type="Gene3D" id="3.90.226.10">
    <property type="entry name" value="2-enoyl-CoA Hydratase, Chain A, domain 1"/>
    <property type="match status" value="1"/>
</dbReference>
<evidence type="ECO:0000256" key="1">
    <source>
        <dbReference type="SAM" id="MobiDB-lite"/>
    </source>
</evidence>
<organism evidence="3 4">
    <name type="scientific">Flavobacterium enshiense DK69</name>
    <dbReference type="NCBI Taxonomy" id="1107311"/>
    <lineage>
        <taxon>Bacteria</taxon>
        <taxon>Pseudomonadati</taxon>
        <taxon>Bacteroidota</taxon>
        <taxon>Flavobacteriia</taxon>
        <taxon>Flavobacteriales</taxon>
        <taxon>Flavobacteriaceae</taxon>
        <taxon>Flavobacterium</taxon>
    </lineage>
</organism>
<dbReference type="InterPro" id="IPR005151">
    <property type="entry name" value="Tail-specific_protease"/>
</dbReference>
<sequence>MKNTFLVFLALSVLTGCNSVRNKNLFSEKMISEKNLKADVDYSYKKLRKLHPKLYWYISKESLDYKFDSLKSTITKPMTSVEFYAKISPVIAAIKQGHTTIYPLPRHLSKKERDAYAKKGIGPLSQFEFDIQNDKMYVIKNNSQNKSIKPGTEVLIINNKNTSDLIKTYTTRFTADGFNQTFKRNELSRNFSIYYTLENGIQDSIQYVFKHNDTLKNTVIKWSETDSLKTADKQRKKKEKTRNKAEKSKKNTRGYDPLTETYNRNLRFIEKDSSVAILKINEFSLGDYYEFYNESFVKMHRYGTKTLILDLRDNPGGRLDEIAYLYTYLADGTFIFMDDSQVVSKTSMLSGEYFRDSPFGIKIVKVLIAPVYYPYMFFKTHKKSDGNYYFSVETKPESTSPIAFGGTMYVLINGGSISASSLISSNLKGSGRAFFVGEETGGAFNGTVAGKMYVSKLPHSKLNIRFGLMVNSSNYETIVDGRGIFPDKVIIPTLEDRIEGRDPEMEWILQQLKVNN</sequence>
<proteinExistence type="predicted"/>
<dbReference type="PATRIC" id="fig|1107311.3.peg.325"/>